<protein>
    <submittedName>
        <fullName evidence="1">Uncharacterized protein</fullName>
    </submittedName>
</protein>
<reference evidence="1" key="1">
    <citation type="submission" date="2014-11" db="EMBL/GenBank/DDBJ databases">
        <authorList>
            <person name="Amaro Gonzalez C."/>
        </authorList>
    </citation>
    <scope>NUCLEOTIDE SEQUENCE</scope>
</reference>
<accession>A0A0E9UGD3</accession>
<sequence>MTVRVNPLI</sequence>
<dbReference type="EMBL" id="GBXM01043755">
    <property type="protein sequence ID" value="JAH64822.1"/>
    <property type="molecule type" value="Transcribed_RNA"/>
</dbReference>
<name>A0A0E9UGD3_ANGAN</name>
<proteinExistence type="predicted"/>
<reference evidence="1" key="2">
    <citation type="journal article" date="2015" name="Fish Shellfish Immunol.">
        <title>Early steps in the European eel (Anguilla anguilla)-Vibrio vulnificus interaction in the gills: Role of the RtxA13 toxin.</title>
        <authorList>
            <person name="Callol A."/>
            <person name="Pajuelo D."/>
            <person name="Ebbesson L."/>
            <person name="Teles M."/>
            <person name="MacKenzie S."/>
            <person name="Amaro C."/>
        </authorList>
    </citation>
    <scope>NUCLEOTIDE SEQUENCE</scope>
</reference>
<evidence type="ECO:0000313" key="1">
    <source>
        <dbReference type="EMBL" id="JAH64822.1"/>
    </source>
</evidence>
<organism evidence="1">
    <name type="scientific">Anguilla anguilla</name>
    <name type="common">European freshwater eel</name>
    <name type="synonym">Muraena anguilla</name>
    <dbReference type="NCBI Taxonomy" id="7936"/>
    <lineage>
        <taxon>Eukaryota</taxon>
        <taxon>Metazoa</taxon>
        <taxon>Chordata</taxon>
        <taxon>Craniata</taxon>
        <taxon>Vertebrata</taxon>
        <taxon>Euteleostomi</taxon>
        <taxon>Actinopterygii</taxon>
        <taxon>Neopterygii</taxon>
        <taxon>Teleostei</taxon>
        <taxon>Anguilliformes</taxon>
        <taxon>Anguillidae</taxon>
        <taxon>Anguilla</taxon>
    </lineage>
</organism>